<evidence type="ECO:0000313" key="2">
    <source>
        <dbReference type="Proteomes" id="UP001164929"/>
    </source>
</evidence>
<sequence>MASFGSVWEWAAVFEKEREGAVAVAAVFGRLGEEKSKWGGERRLLLGAGEES</sequence>
<gene>
    <name evidence="1" type="ORF">NC653_040647</name>
</gene>
<reference evidence="1" key="1">
    <citation type="journal article" date="2023" name="Mol. Ecol. Resour.">
        <title>Chromosome-level genome assembly of a triploid poplar Populus alba 'Berolinensis'.</title>
        <authorList>
            <person name="Chen S."/>
            <person name="Yu Y."/>
            <person name="Wang X."/>
            <person name="Wang S."/>
            <person name="Zhang T."/>
            <person name="Zhou Y."/>
            <person name="He R."/>
            <person name="Meng N."/>
            <person name="Wang Y."/>
            <person name="Liu W."/>
            <person name="Liu Z."/>
            <person name="Liu J."/>
            <person name="Guo Q."/>
            <person name="Huang H."/>
            <person name="Sederoff R.R."/>
            <person name="Wang G."/>
            <person name="Qu G."/>
            <person name="Chen S."/>
        </authorList>
    </citation>
    <scope>NUCLEOTIDE SEQUENCE</scope>
    <source>
        <strain evidence="1">SC-2020</strain>
    </source>
</reference>
<dbReference type="AlphaFoldDB" id="A0AAD6L6K5"/>
<keyword evidence="2" id="KW-1185">Reference proteome</keyword>
<evidence type="ECO:0000313" key="1">
    <source>
        <dbReference type="EMBL" id="KAJ6951307.1"/>
    </source>
</evidence>
<protein>
    <submittedName>
        <fullName evidence="1">Uncharacterized protein</fullName>
    </submittedName>
</protein>
<proteinExistence type="predicted"/>
<dbReference type="Proteomes" id="UP001164929">
    <property type="component" value="Chromosome 19"/>
</dbReference>
<dbReference type="EMBL" id="JAQIZT010000019">
    <property type="protein sequence ID" value="KAJ6951307.1"/>
    <property type="molecule type" value="Genomic_DNA"/>
</dbReference>
<name>A0AAD6L6K5_9ROSI</name>
<organism evidence="1 2">
    <name type="scientific">Populus alba x Populus x berolinensis</name>
    <dbReference type="NCBI Taxonomy" id="444605"/>
    <lineage>
        <taxon>Eukaryota</taxon>
        <taxon>Viridiplantae</taxon>
        <taxon>Streptophyta</taxon>
        <taxon>Embryophyta</taxon>
        <taxon>Tracheophyta</taxon>
        <taxon>Spermatophyta</taxon>
        <taxon>Magnoliopsida</taxon>
        <taxon>eudicotyledons</taxon>
        <taxon>Gunneridae</taxon>
        <taxon>Pentapetalae</taxon>
        <taxon>rosids</taxon>
        <taxon>fabids</taxon>
        <taxon>Malpighiales</taxon>
        <taxon>Salicaceae</taxon>
        <taxon>Saliceae</taxon>
        <taxon>Populus</taxon>
    </lineage>
</organism>
<comment type="caution">
    <text evidence="1">The sequence shown here is derived from an EMBL/GenBank/DDBJ whole genome shotgun (WGS) entry which is preliminary data.</text>
</comment>
<accession>A0AAD6L6K5</accession>